<dbReference type="Proteomes" id="UP000284002">
    <property type="component" value="Unassembled WGS sequence"/>
</dbReference>
<evidence type="ECO:0000256" key="1">
    <source>
        <dbReference type="ARBA" id="ARBA00009437"/>
    </source>
</evidence>
<dbReference type="Pfam" id="PF03466">
    <property type="entry name" value="LysR_substrate"/>
    <property type="match status" value="1"/>
</dbReference>
<dbReference type="Gene3D" id="3.40.190.10">
    <property type="entry name" value="Periplasmic binding protein-like II"/>
    <property type="match status" value="2"/>
</dbReference>
<dbReference type="InterPro" id="IPR050176">
    <property type="entry name" value="LTTR"/>
</dbReference>
<dbReference type="SUPFAM" id="SSF46785">
    <property type="entry name" value="Winged helix' DNA-binding domain"/>
    <property type="match status" value="1"/>
</dbReference>
<accession>A0A423HVT2</accession>
<dbReference type="AlphaFoldDB" id="A0A423HVT2"/>
<keyword evidence="2" id="KW-0805">Transcription regulation</keyword>
<comment type="similarity">
    <text evidence="1">Belongs to the LysR transcriptional regulatory family.</text>
</comment>
<gene>
    <name evidence="6" type="ORF">BK662_07305</name>
</gene>
<dbReference type="PRINTS" id="PR00039">
    <property type="entry name" value="HTHLYSR"/>
</dbReference>
<dbReference type="EMBL" id="MOBM01000011">
    <property type="protein sequence ID" value="RON17325.1"/>
    <property type="molecule type" value="Genomic_DNA"/>
</dbReference>
<dbReference type="Gene3D" id="1.10.10.10">
    <property type="entry name" value="Winged helix-like DNA-binding domain superfamily/Winged helix DNA-binding domain"/>
    <property type="match status" value="1"/>
</dbReference>
<evidence type="ECO:0000313" key="6">
    <source>
        <dbReference type="EMBL" id="RON17325.1"/>
    </source>
</evidence>
<dbReference type="InterPro" id="IPR005119">
    <property type="entry name" value="LysR_subst-bd"/>
</dbReference>
<keyword evidence="3" id="KW-0238">DNA-binding</keyword>
<dbReference type="InterPro" id="IPR036390">
    <property type="entry name" value="WH_DNA-bd_sf"/>
</dbReference>
<evidence type="ECO:0000259" key="5">
    <source>
        <dbReference type="PROSITE" id="PS50931"/>
    </source>
</evidence>
<evidence type="ECO:0000256" key="2">
    <source>
        <dbReference type="ARBA" id="ARBA00023015"/>
    </source>
</evidence>
<dbReference type="InterPro" id="IPR000847">
    <property type="entry name" value="LysR_HTH_N"/>
</dbReference>
<keyword evidence="4" id="KW-0804">Transcription</keyword>
<organism evidence="6 7">
    <name type="scientific">Pseudomonas frederiksbergensis</name>
    <dbReference type="NCBI Taxonomy" id="104087"/>
    <lineage>
        <taxon>Bacteria</taxon>
        <taxon>Pseudomonadati</taxon>
        <taxon>Pseudomonadota</taxon>
        <taxon>Gammaproteobacteria</taxon>
        <taxon>Pseudomonadales</taxon>
        <taxon>Pseudomonadaceae</taxon>
        <taxon>Pseudomonas</taxon>
    </lineage>
</organism>
<feature type="domain" description="HTH lysR-type" evidence="5">
    <location>
        <begin position="5"/>
        <end position="62"/>
    </location>
</feature>
<evidence type="ECO:0000256" key="4">
    <source>
        <dbReference type="ARBA" id="ARBA00023163"/>
    </source>
</evidence>
<dbReference type="GO" id="GO:0003677">
    <property type="term" value="F:DNA binding"/>
    <property type="evidence" value="ECO:0007669"/>
    <property type="project" value="UniProtKB-KW"/>
</dbReference>
<sequence>MTTHLDLSTVEAFVLTTDMRSFTQAAEVLGLTQAAVSLKVSRLERTLRRRLLNRTPRAIQLSPDGEAFLPRARTLLAAQQLALSEVAHTQRKLRLGISDHVAGPELPRVLEKIKSYDPTLDISVRVGASHDLLAEFDREEIDVAIVRNERHRQDAESLFEDRYSWFADLSMRTRGDPMPLVTVDDACGIRGTAIRLLAQEGIQWSDAFIGGGVSTALYAAAAGIGVAPLPTRLAASRLIDVGELFGLPPLPIVEMVMYSRWMDAHTRESLRILAGAFRGVAVTHLA</sequence>
<dbReference type="SUPFAM" id="SSF53850">
    <property type="entry name" value="Periplasmic binding protein-like II"/>
    <property type="match status" value="1"/>
</dbReference>
<dbReference type="PANTHER" id="PTHR30579">
    <property type="entry name" value="TRANSCRIPTIONAL REGULATOR"/>
    <property type="match status" value="1"/>
</dbReference>
<protein>
    <recommendedName>
        <fullName evidence="5">HTH lysR-type domain-containing protein</fullName>
    </recommendedName>
</protein>
<dbReference type="RefSeq" id="WP_123357582.1">
    <property type="nucleotide sequence ID" value="NZ_MOBM01000011.1"/>
</dbReference>
<name>A0A423HVT2_9PSED</name>
<proteinExistence type="inferred from homology"/>
<evidence type="ECO:0000256" key="3">
    <source>
        <dbReference type="ARBA" id="ARBA00023125"/>
    </source>
</evidence>
<dbReference type="PROSITE" id="PS50931">
    <property type="entry name" value="HTH_LYSR"/>
    <property type="match status" value="1"/>
</dbReference>
<reference evidence="6 7" key="1">
    <citation type="submission" date="2016-10" db="EMBL/GenBank/DDBJ databases">
        <title>Comparative genome analysis of multiple Pseudomonas spp. focuses on biocontrol and plant growth promoting traits.</title>
        <authorList>
            <person name="Tao X.-Y."/>
            <person name="Taylor C.G."/>
        </authorList>
    </citation>
    <scope>NUCLEOTIDE SEQUENCE [LARGE SCALE GENOMIC DNA]</scope>
    <source>
        <strain evidence="6 7">36C6</strain>
    </source>
</reference>
<dbReference type="PANTHER" id="PTHR30579:SF7">
    <property type="entry name" value="HTH-TYPE TRANSCRIPTIONAL REGULATOR LRHA-RELATED"/>
    <property type="match status" value="1"/>
</dbReference>
<dbReference type="Pfam" id="PF00126">
    <property type="entry name" value="HTH_1"/>
    <property type="match status" value="1"/>
</dbReference>
<dbReference type="GO" id="GO:0003700">
    <property type="term" value="F:DNA-binding transcription factor activity"/>
    <property type="evidence" value="ECO:0007669"/>
    <property type="project" value="InterPro"/>
</dbReference>
<dbReference type="InterPro" id="IPR036388">
    <property type="entry name" value="WH-like_DNA-bd_sf"/>
</dbReference>
<comment type="caution">
    <text evidence="6">The sequence shown here is derived from an EMBL/GenBank/DDBJ whole genome shotgun (WGS) entry which is preliminary data.</text>
</comment>
<evidence type="ECO:0000313" key="7">
    <source>
        <dbReference type="Proteomes" id="UP000284002"/>
    </source>
</evidence>